<gene>
    <name evidence="7" type="ORF">SNE40_008689</name>
</gene>
<feature type="chain" id="PRO_5042991004" description="WxxW domain-containing protein" evidence="5">
    <location>
        <begin position="18"/>
        <end position="201"/>
    </location>
</feature>
<feature type="domain" description="WxxW" evidence="6">
    <location>
        <begin position="117"/>
        <end position="199"/>
    </location>
</feature>
<name>A0AAN8JRZ5_PATCE</name>
<evidence type="ECO:0000256" key="5">
    <source>
        <dbReference type="SAM" id="SignalP"/>
    </source>
</evidence>
<feature type="signal peptide" evidence="5">
    <location>
        <begin position="1"/>
        <end position="17"/>
    </location>
</feature>
<evidence type="ECO:0000313" key="7">
    <source>
        <dbReference type="EMBL" id="KAK6180684.1"/>
    </source>
</evidence>
<keyword evidence="4" id="KW-0325">Glycoprotein</keyword>
<keyword evidence="2" id="KW-0964">Secreted</keyword>
<comment type="caution">
    <text evidence="7">The sequence shown here is derived from an EMBL/GenBank/DDBJ whole genome shotgun (WGS) entry which is preliminary data.</text>
</comment>
<evidence type="ECO:0000313" key="8">
    <source>
        <dbReference type="Proteomes" id="UP001347796"/>
    </source>
</evidence>
<evidence type="ECO:0000259" key="6">
    <source>
        <dbReference type="Pfam" id="PF13330"/>
    </source>
</evidence>
<dbReference type="PANTHER" id="PTHR15031:SF4">
    <property type="entry name" value="CARTILAGE INTERMEDIATE LAYER PROTEIN 1"/>
    <property type="match status" value="1"/>
</dbReference>
<proteinExistence type="predicted"/>
<evidence type="ECO:0000256" key="4">
    <source>
        <dbReference type="ARBA" id="ARBA00023180"/>
    </source>
</evidence>
<dbReference type="AlphaFoldDB" id="A0AAN8JRZ5"/>
<reference evidence="7 8" key="1">
    <citation type="submission" date="2024-01" db="EMBL/GenBank/DDBJ databases">
        <title>The genome of the rayed Mediterranean limpet Patella caerulea (Linnaeus, 1758).</title>
        <authorList>
            <person name="Anh-Thu Weber A."/>
            <person name="Halstead-Nussloch G."/>
        </authorList>
    </citation>
    <scope>NUCLEOTIDE SEQUENCE [LARGE SCALE GENOMIC DNA]</scope>
    <source>
        <strain evidence="7">AATW-2023a</strain>
        <tissue evidence="7">Whole specimen</tissue>
    </source>
</reference>
<accession>A0AAN8JRZ5</accession>
<keyword evidence="3 5" id="KW-0732">Signal</keyword>
<evidence type="ECO:0000256" key="3">
    <source>
        <dbReference type="ARBA" id="ARBA00022729"/>
    </source>
</evidence>
<organism evidence="7 8">
    <name type="scientific">Patella caerulea</name>
    <name type="common">Rayed Mediterranean limpet</name>
    <dbReference type="NCBI Taxonomy" id="87958"/>
    <lineage>
        <taxon>Eukaryota</taxon>
        <taxon>Metazoa</taxon>
        <taxon>Spiralia</taxon>
        <taxon>Lophotrochozoa</taxon>
        <taxon>Mollusca</taxon>
        <taxon>Gastropoda</taxon>
        <taxon>Patellogastropoda</taxon>
        <taxon>Patelloidea</taxon>
        <taxon>Patellidae</taxon>
        <taxon>Patella</taxon>
    </lineage>
</organism>
<protein>
    <recommendedName>
        <fullName evidence="6">WxxW domain-containing protein</fullName>
    </recommendedName>
</protein>
<dbReference type="Proteomes" id="UP001347796">
    <property type="component" value="Unassembled WGS sequence"/>
</dbReference>
<dbReference type="InterPro" id="IPR025155">
    <property type="entry name" value="WxxW_domain"/>
</dbReference>
<dbReference type="InterPro" id="IPR039675">
    <property type="entry name" value="CILP1/CILP2"/>
</dbReference>
<keyword evidence="8" id="KW-1185">Reference proteome</keyword>
<dbReference type="GO" id="GO:0005576">
    <property type="term" value="C:extracellular region"/>
    <property type="evidence" value="ECO:0007669"/>
    <property type="project" value="UniProtKB-SubCell"/>
</dbReference>
<dbReference type="EMBL" id="JAZGQO010000007">
    <property type="protein sequence ID" value="KAK6180684.1"/>
    <property type="molecule type" value="Genomic_DNA"/>
</dbReference>
<evidence type="ECO:0000256" key="1">
    <source>
        <dbReference type="ARBA" id="ARBA00004613"/>
    </source>
</evidence>
<comment type="subcellular location">
    <subcellularLocation>
        <location evidence="1">Secreted</location>
    </subcellularLocation>
</comment>
<feature type="domain" description="WxxW" evidence="6">
    <location>
        <begin position="26"/>
        <end position="104"/>
    </location>
</feature>
<dbReference type="PANTHER" id="PTHR15031">
    <property type="entry name" value="CARTILAGE INTERMEDIATE LAYER PROTEIN CLIP"/>
    <property type="match status" value="1"/>
</dbReference>
<evidence type="ECO:0000256" key="2">
    <source>
        <dbReference type="ARBA" id="ARBA00022525"/>
    </source>
</evidence>
<sequence length="201" mass="22669">MKVFVIAVLAMVALAKAQYCPQCNQWTRFYNKDNPKYIGDFELLSIHRYDNPNEICAEPEVVEARSTSGITGEVVSIGPDYGFSCINFLQDDDQCEDYAVRFCCRQGTPVCPIGFAWTAFYDRDNATETGDYETLSLIRKFHPGVCRSPRAIDVRVVSTGYDYRTAGESVCLCPSRGFTCQNVDQVDGQCEDYKIRFCCPT</sequence>
<dbReference type="Pfam" id="PF13330">
    <property type="entry name" value="Mucin2_WxxW"/>
    <property type="match status" value="2"/>
</dbReference>